<comment type="caution">
    <text evidence="9">The sequence shown here is derived from an EMBL/GenBank/DDBJ whole genome shotgun (WGS) entry which is preliminary data.</text>
</comment>
<dbReference type="InterPro" id="IPR053880">
    <property type="entry name" value="GPR180-like_N"/>
</dbReference>
<dbReference type="GO" id="GO:0019236">
    <property type="term" value="P:response to pheromone"/>
    <property type="evidence" value="ECO:0007669"/>
    <property type="project" value="InterPro"/>
</dbReference>
<evidence type="ECO:0000313" key="9">
    <source>
        <dbReference type="EMBL" id="KAK3107725.1"/>
    </source>
</evidence>
<accession>A0AA88YWI0</accession>
<feature type="domain" description="GPR180/TMEM145 transmembrane" evidence="7">
    <location>
        <begin position="91"/>
        <end position="311"/>
    </location>
</feature>
<feature type="transmembrane region" description="Helical" evidence="6">
    <location>
        <begin position="89"/>
        <end position="110"/>
    </location>
</feature>
<organism evidence="9 10">
    <name type="scientific">Pinctada imbricata</name>
    <name type="common">Atlantic pearl-oyster</name>
    <name type="synonym">Pinctada martensii</name>
    <dbReference type="NCBI Taxonomy" id="66713"/>
    <lineage>
        <taxon>Eukaryota</taxon>
        <taxon>Metazoa</taxon>
        <taxon>Spiralia</taxon>
        <taxon>Lophotrochozoa</taxon>
        <taxon>Mollusca</taxon>
        <taxon>Bivalvia</taxon>
        <taxon>Autobranchia</taxon>
        <taxon>Pteriomorphia</taxon>
        <taxon>Pterioida</taxon>
        <taxon>Pterioidea</taxon>
        <taxon>Pteriidae</taxon>
        <taxon>Pinctada</taxon>
    </lineage>
</organism>
<evidence type="ECO:0000313" key="10">
    <source>
        <dbReference type="Proteomes" id="UP001186944"/>
    </source>
</evidence>
<feature type="transmembrane region" description="Helical" evidence="6">
    <location>
        <begin position="155"/>
        <end position="174"/>
    </location>
</feature>
<evidence type="ECO:0000256" key="1">
    <source>
        <dbReference type="ARBA" id="ARBA00004141"/>
    </source>
</evidence>
<dbReference type="GO" id="GO:0016020">
    <property type="term" value="C:membrane"/>
    <property type="evidence" value="ECO:0007669"/>
    <property type="project" value="UniProtKB-SubCell"/>
</dbReference>
<evidence type="ECO:0000256" key="3">
    <source>
        <dbReference type="ARBA" id="ARBA00022989"/>
    </source>
</evidence>
<evidence type="ECO:0000256" key="5">
    <source>
        <dbReference type="ARBA" id="ARBA00023180"/>
    </source>
</evidence>
<feature type="domain" description="GPR180-like N-terminal" evidence="8">
    <location>
        <begin position="5"/>
        <end position="47"/>
    </location>
</feature>
<keyword evidence="2 6" id="KW-0812">Transmembrane</keyword>
<feature type="transmembrane region" description="Helical" evidence="6">
    <location>
        <begin position="298"/>
        <end position="315"/>
    </location>
</feature>
<keyword evidence="10" id="KW-1185">Reference proteome</keyword>
<dbReference type="PANTHER" id="PTHR23252">
    <property type="entry name" value="INTIMAL THICKNESS RECEPTOR-RELATED"/>
    <property type="match status" value="1"/>
</dbReference>
<evidence type="ECO:0000256" key="2">
    <source>
        <dbReference type="ARBA" id="ARBA00022692"/>
    </source>
</evidence>
<dbReference type="AlphaFoldDB" id="A0AA88YWI0"/>
<proteinExistence type="predicted"/>
<dbReference type="Proteomes" id="UP001186944">
    <property type="component" value="Unassembled WGS sequence"/>
</dbReference>
<comment type="subcellular location">
    <subcellularLocation>
        <location evidence="1">Membrane</location>
        <topology evidence="1">Multi-pass membrane protein</topology>
    </subcellularLocation>
</comment>
<dbReference type="EMBL" id="VSWD01000002">
    <property type="protein sequence ID" value="KAK3107725.1"/>
    <property type="molecule type" value="Genomic_DNA"/>
</dbReference>
<dbReference type="InterPro" id="IPR019336">
    <property type="entry name" value="GPR180/TMEM145_TM"/>
</dbReference>
<dbReference type="Pfam" id="PF21892">
    <property type="entry name" value="TMEM145_N"/>
    <property type="match status" value="1"/>
</dbReference>
<dbReference type="Pfam" id="PF10192">
    <property type="entry name" value="GPR180-TMEM145_TM"/>
    <property type="match status" value="1"/>
</dbReference>
<evidence type="ECO:0000259" key="7">
    <source>
        <dbReference type="Pfam" id="PF10192"/>
    </source>
</evidence>
<reference evidence="9" key="1">
    <citation type="submission" date="2019-08" db="EMBL/GenBank/DDBJ databases">
        <title>The improved chromosome-level genome for the pearl oyster Pinctada fucata martensii using PacBio sequencing and Hi-C.</title>
        <authorList>
            <person name="Zheng Z."/>
        </authorList>
    </citation>
    <scope>NUCLEOTIDE SEQUENCE</scope>
    <source>
        <strain evidence="9">ZZ-2019</strain>
        <tissue evidence="9">Adductor muscle</tissue>
    </source>
</reference>
<keyword evidence="5" id="KW-0325">Glycoprotein</keyword>
<dbReference type="InterPro" id="IPR047831">
    <property type="entry name" value="GPR180/TMEM145"/>
</dbReference>
<feature type="transmembrane region" description="Helical" evidence="6">
    <location>
        <begin position="265"/>
        <end position="286"/>
    </location>
</feature>
<gene>
    <name evidence="9" type="ORF">FSP39_020880</name>
</gene>
<feature type="transmembrane region" description="Helical" evidence="6">
    <location>
        <begin position="186"/>
        <end position="211"/>
    </location>
</feature>
<evidence type="ECO:0000256" key="4">
    <source>
        <dbReference type="ARBA" id="ARBA00023136"/>
    </source>
</evidence>
<feature type="transmembrane region" description="Helical" evidence="6">
    <location>
        <begin position="231"/>
        <end position="253"/>
    </location>
</feature>
<feature type="transmembrane region" description="Helical" evidence="6">
    <location>
        <begin position="122"/>
        <end position="143"/>
    </location>
</feature>
<evidence type="ECO:0008006" key="11">
    <source>
        <dbReference type="Google" id="ProtNLM"/>
    </source>
</evidence>
<dbReference type="PANTHER" id="PTHR23252:SF24">
    <property type="entry name" value="TRANSMEMBRANE PROTEIN 145"/>
    <property type="match status" value="1"/>
</dbReference>
<sequence>MDEVNSVANCRTIIRHGEDYYQCNNTQKFVSSRDMWWFLVVARCPSDAIDQSIKGVNITYGFHMTNGEEGDILHHEFSADEFYILPIDIAFLIAYTIMFGSSVICAYVLYKKQLFHSTYKMYITSLWIWWFHLLIYTISYGKYSATGYRQTGANIAARVFAAISTMVFMLMLLLMANGYTIVRGRVGNITSVFITVVLTLFALGTGILLILEATQFDEALVLYVYEFWPGYCLIALRIICWVIFTVLLFITVFRHKEKARFYFPLFVWYTLWFWAGPVVILIAMFVMEKWAREKTVHGVEQFVMLCGHIFFLILTRPSAANSNFPYHVKTTQVIITFLCRQN</sequence>
<evidence type="ECO:0000259" key="8">
    <source>
        <dbReference type="Pfam" id="PF21892"/>
    </source>
</evidence>
<protein>
    <recommendedName>
        <fullName evidence="11">Intimal thickness related receptor IRP domain-containing protein</fullName>
    </recommendedName>
</protein>
<keyword evidence="4 6" id="KW-0472">Membrane</keyword>
<evidence type="ECO:0000256" key="6">
    <source>
        <dbReference type="SAM" id="Phobius"/>
    </source>
</evidence>
<keyword evidence="3 6" id="KW-1133">Transmembrane helix</keyword>
<dbReference type="GO" id="GO:0007186">
    <property type="term" value="P:G protein-coupled receptor signaling pathway"/>
    <property type="evidence" value="ECO:0007669"/>
    <property type="project" value="InterPro"/>
</dbReference>
<name>A0AA88YWI0_PINIB</name>